<evidence type="ECO:0000313" key="2">
    <source>
        <dbReference type="Proteomes" id="UP001305414"/>
    </source>
</evidence>
<dbReference type="EMBL" id="JAWHQM010000003">
    <property type="protein sequence ID" value="KAK5626049.1"/>
    <property type="molecule type" value="Genomic_DNA"/>
</dbReference>
<proteinExistence type="predicted"/>
<sequence>MTRITFDLGNKLWELGDHVTAAQTHRESLTMNTAYSKVLSRYEEAQEWSEFMAFIDTLNERRDVWDAYFDELDSDMLSFAADTTGRWDIIERFFLIAIDIGSKQKAYDLLFLLREEFARTLELTRGTVDEKTVIDTRVAALESLKAHPSNTLPQARIYAMTDLLAQIYLGKAFQPNIPRRKSRH</sequence>
<protein>
    <submittedName>
        <fullName evidence="1">Uncharacterized protein</fullName>
    </submittedName>
</protein>
<name>A0AAN7UC13_9PEZI</name>
<accession>A0AAN7UC13</accession>
<gene>
    <name evidence="1" type="ORF">RRF57_001764</name>
</gene>
<evidence type="ECO:0000313" key="1">
    <source>
        <dbReference type="EMBL" id="KAK5626049.1"/>
    </source>
</evidence>
<reference evidence="1 2" key="1">
    <citation type="submission" date="2023-10" db="EMBL/GenBank/DDBJ databases">
        <title>Draft genome sequence of Xylaria bambusicola isolate GMP-LS, the root and basal stem rot pathogen of sugarcane in Indonesia.</title>
        <authorList>
            <person name="Selvaraj P."/>
            <person name="Muralishankar V."/>
            <person name="Muruganantham S."/>
            <person name="Sp S."/>
            <person name="Haryani S."/>
            <person name="Lau K.J.X."/>
            <person name="Naqvi N.I."/>
        </authorList>
    </citation>
    <scope>NUCLEOTIDE SEQUENCE [LARGE SCALE GENOMIC DNA]</scope>
    <source>
        <strain evidence="1">GMP-LS</strain>
    </source>
</reference>
<dbReference type="Proteomes" id="UP001305414">
    <property type="component" value="Unassembled WGS sequence"/>
</dbReference>
<dbReference type="AlphaFoldDB" id="A0AAN7UC13"/>
<keyword evidence="2" id="KW-1185">Reference proteome</keyword>
<comment type="caution">
    <text evidence="1">The sequence shown here is derived from an EMBL/GenBank/DDBJ whole genome shotgun (WGS) entry which is preliminary data.</text>
</comment>
<organism evidence="1 2">
    <name type="scientific">Xylaria bambusicola</name>
    <dbReference type="NCBI Taxonomy" id="326684"/>
    <lineage>
        <taxon>Eukaryota</taxon>
        <taxon>Fungi</taxon>
        <taxon>Dikarya</taxon>
        <taxon>Ascomycota</taxon>
        <taxon>Pezizomycotina</taxon>
        <taxon>Sordariomycetes</taxon>
        <taxon>Xylariomycetidae</taxon>
        <taxon>Xylariales</taxon>
        <taxon>Xylariaceae</taxon>
        <taxon>Xylaria</taxon>
    </lineage>
</organism>